<keyword evidence="3" id="KW-1185">Reference proteome</keyword>
<dbReference type="Gene3D" id="2.30.30.40">
    <property type="entry name" value="SH3 Domains"/>
    <property type="match status" value="1"/>
</dbReference>
<sequence>MSKATNWILGATALFILTKVFGNDKPDPVSPPTAIPPQETIRATEQAPQPLGFMQAKTHRQTNQPPPPSAGQHPFIGKWLYSTAKVNVRTEASLTARVSTVIGRGKRVHVLNYRSGWFSVTYANRTGWISELYLAENPPPVPRNPVSAPRIMAPPAANRAVPAHQSGQPVRSPYVGTCDCPYDVMRNGRSCGGRSAYSRPGGRSPVCYR</sequence>
<geneLocation type="plasmid" evidence="2 3">
    <name>pOANT03</name>
</geneLocation>
<dbReference type="Proteomes" id="UP000002301">
    <property type="component" value="Plasmid pOANT03"/>
</dbReference>
<organism evidence="2 3">
    <name type="scientific">Brucella anthropi (strain ATCC 49188 / DSM 6882 / CCUG 24695 / JCM 21032 / LMG 3331 / NBRC 15819 / NCTC 12168 / Alc 37)</name>
    <name type="common">Ochrobactrum anthropi</name>
    <dbReference type="NCBI Taxonomy" id="439375"/>
    <lineage>
        <taxon>Bacteria</taxon>
        <taxon>Pseudomonadati</taxon>
        <taxon>Pseudomonadota</taxon>
        <taxon>Alphaproteobacteria</taxon>
        <taxon>Hyphomicrobiales</taxon>
        <taxon>Brucellaceae</taxon>
        <taxon>Brucella/Ochrobactrum group</taxon>
        <taxon>Brucella</taxon>
    </lineage>
</organism>
<dbReference type="SMART" id="SM00287">
    <property type="entry name" value="SH3b"/>
    <property type="match status" value="1"/>
</dbReference>
<name>A6X892_BRUA4</name>
<evidence type="ECO:0000313" key="2">
    <source>
        <dbReference type="EMBL" id="ABS17446.1"/>
    </source>
</evidence>
<gene>
    <name evidence="2" type="ordered locus">Oant_4676</name>
</gene>
<evidence type="ECO:0000313" key="3">
    <source>
        <dbReference type="Proteomes" id="UP000002301"/>
    </source>
</evidence>
<accession>A6X892</accession>
<keyword evidence="2" id="KW-0614">Plasmid</keyword>
<evidence type="ECO:0000259" key="1">
    <source>
        <dbReference type="SMART" id="SM00287"/>
    </source>
</evidence>
<dbReference type="Pfam" id="PF08239">
    <property type="entry name" value="SH3_3"/>
    <property type="match status" value="1"/>
</dbReference>
<protein>
    <submittedName>
        <fullName evidence="2">SH3 type 3 domain protein</fullName>
    </submittedName>
</protein>
<reference evidence="2 3" key="1">
    <citation type="journal article" date="2011" name="J. Bacteriol.">
        <title>Genome of Ochrobactrum anthropi ATCC 49188 T, a versatile opportunistic pathogen and symbiont of several eukaryotic hosts.</title>
        <authorList>
            <person name="Chain P.S."/>
            <person name="Lang D.M."/>
            <person name="Comerci D.J."/>
            <person name="Malfatti S.A."/>
            <person name="Vergez L.M."/>
            <person name="Shin M."/>
            <person name="Ugalde R.A."/>
            <person name="Garcia E."/>
            <person name="Tolmasky M.E."/>
        </authorList>
    </citation>
    <scope>NUCLEOTIDE SEQUENCE [LARGE SCALE GENOMIC DNA]</scope>
    <source>
        <strain evidence="3">ATCC 49188 / DSM 6882 / CCUG 24695 / JCM 21032 / LMG 3331 / NBRC 15819 / NCTC 12168 / Alc 37</strain>
    </source>
</reference>
<dbReference type="InterPro" id="IPR003646">
    <property type="entry name" value="SH3-like_bac-type"/>
</dbReference>
<dbReference type="AlphaFoldDB" id="A6X892"/>
<dbReference type="EMBL" id="CP000762">
    <property type="protein sequence ID" value="ABS17446.1"/>
    <property type="molecule type" value="Genomic_DNA"/>
</dbReference>
<proteinExistence type="predicted"/>
<feature type="domain" description="SH3b" evidence="1">
    <location>
        <begin position="76"/>
        <end position="138"/>
    </location>
</feature>
<dbReference type="HOGENOM" id="CLU_1227798_0_0_5"/>
<dbReference type="KEGG" id="oan:Oant_4676"/>